<protein>
    <submittedName>
        <fullName evidence="2">Uncharacterized protein</fullName>
    </submittedName>
</protein>
<feature type="region of interest" description="Disordered" evidence="1">
    <location>
        <begin position="1"/>
        <end position="31"/>
    </location>
</feature>
<sequence>MHLSKQNRLYSSSFSFSSPSKRRKRKSPVLDKMTAGQIEEIKAIIHDFYILEKRKPTLKRKLGTSLVG</sequence>
<dbReference type="AlphaFoldDB" id="A0A9P0PRC6"/>
<gene>
    <name evidence="2" type="ORF">ACAOBT_LOCUS21884</name>
</gene>
<organism evidence="2 3">
    <name type="scientific">Acanthoscelides obtectus</name>
    <name type="common">Bean weevil</name>
    <name type="synonym">Bruchus obtectus</name>
    <dbReference type="NCBI Taxonomy" id="200917"/>
    <lineage>
        <taxon>Eukaryota</taxon>
        <taxon>Metazoa</taxon>
        <taxon>Ecdysozoa</taxon>
        <taxon>Arthropoda</taxon>
        <taxon>Hexapoda</taxon>
        <taxon>Insecta</taxon>
        <taxon>Pterygota</taxon>
        <taxon>Neoptera</taxon>
        <taxon>Endopterygota</taxon>
        <taxon>Coleoptera</taxon>
        <taxon>Polyphaga</taxon>
        <taxon>Cucujiformia</taxon>
        <taxon>Chrysomeloidea</taxon>
        <taxon>Chrysomelidae</taxon>
        <taxon>Bruchinae</taxon>
        <taxon>Bruchini</taxon>
        <taxon>Acanthoscelides</taxon>
    </lineage>
</organism>
<proteinExistence type="predicted"/>
<keyword evidence="3" id="KW-1185">Reference proteome</keyword>
<evidence type="ECO:0000313" key="3">
    <source>
        <dbReference type="Proteomes" id="UP001152888"/>
    </source>
</evidence>
<evidence type="ECO:0000313" key="2">
    <source>
        <dbReference type="EMBL" id="CAH1994034.1"/>
    </source>
</evidence>
<dbReference type="EMBL" id="CAKOFQ010007189">
    <property type="protein sequence ID" value="CAH1994034.1"/>
    <property type="molecule type" value="Genomic_DNA"/>
</dbReference>
<reference evidence="2" key="1">
    <citation type="submission" date="2022-03" db="EMBL/GenBank/DDBJ databases">
        <authorList>
            <person name="Sayadi A."/>
        </authorList>
    </citation>
    <scope>NUCLEOTIDE SEQUENCE</scope>
</reference>
<accession>A0A9P0PRC6</accession>
<dbReference type="Proteomes" id="UP001152888">
    <property type="component" value="Unassembled WGS sequence"/>
</dbReference>
<comment type="caution">
    <text evidence="2">The sequence shown here is derived from an EMBL/GenBank/DDBJ whole genome shotgun (WGS) entry which is preliminary data.</text>
</comment>
<evidence type="ECO:0000256" key="1">
    <source>
        <dbReference type="SAM" id="MobiDB-lite"/>
    </source>
</evidence>
<name>A0A9P0PRC6_ACAOB</name>
<feature type="compositionally biased region" description="Polar residues" evidence="1">
    <location>
        <begin position="1"/>
        <end position="10"/>
    </location>
</feature>